<dbReference type="EMBL" id="RPFJ01000006">
    <property type="protein sequence ID" value="RPD98731.1"/>
    <property type="molecule type" value="Genomic_DNA"/>
</dbReference>
<proteinExistence type="predicted"/>
<dbReference type="RefSeq" id="WP_123897045.1">
    <property type="nucleotide sequence ID" value="NZ_RPFJ01000006.1"/>
</dbReference>
<name>A0A3N4NQZ0_9FLAO</name>
<dbReference type="AlphaFoldDB" id="A0A3N4NQZ0"/>
<feature type="transmembrane region" description="Helical" evidence="1">
    <location>
        <begin position="76"/>
        <end position="96"/>
    </location>
</feature>
<sequence>MIFEELKQDLKEAQDNVQSYIKNTEDYIYLKSFKMSMKLVTSFVQILVIGALTLIVLFLLTFAASIGLGQLLDSTFYGFLIVGSFMLIIVIVTYFLRNKINRPIIKKFSKFYFKKL</sequence>
<feature type="transmembrane region" description="Helical" evidence="1">
    <location>
        <begin position="39"/>
        <end position="64"/>
    </location>
</feature>
<evidence type="ECO:0000313" key="2">
    <source>
        <dbReference type="EMBL" id="RPD98731.1"/>
    </source>
</evidence>
<dbReference type="OrthoDB" id="1144182at2"/>
<keyword evidence="1" id="KW-0472">Membrane</keyword>
<evidence type="ECO:0000313" key="3">
    <source>
        <dbReference type="Proteomes" id="UP000270856"/>
    </source>
</evidence>
<reference evidence="2 3" key="1">
    <citation type="submission" date="2018-11" db="EMBL/GenBank/DDBJ databases">
        <title>Aureibaculum marinum gen. nov., sp. nov., a member of the family Flavobacteriaceae isolated from the Bohai Sea.</title>
        <authorList>
            <person name="Ji X."/>
        </authorList>
    </citation>
    <scope>NUCLEOTIDE SEQUENCE [LARGE SCALE GENOMIC DNA]</scope>
    <source>
        <strain evidence="2 3">BH-SD17</strain>
    </source>
</reference>
<organism evidence="2 3">
    <name type="scientific">Aureibaculum marinum</name>
    <dbReference type="NCBI Taxonomy" id="2487930"/>
    <lineage>
        <taxon>Bacteria</taxon>
        <taxon>Pseudomonadati</taxon>
        <taxon>Bacteroidota</taxon>
        <taxon>Flavobacteriia</taxon>
        <taxon>Flavobacteriales</taxon>
        <taxon>Flavobacteriaceae</taxon>
        <taxon>Aureibaculum</taxon>
    </lineage>
</organism>
<keyword evidence="1" id="KW-0812">Transmembrane</keyword>
<dbReference type="Proteomes" id="UP000270856">
    <property type="component" value="Unassembled WGS sequence"/>
</dbReference>
<evidence type="ECO:0000256" key="1">
    <source>
        <dbReference type="SAM" id="Phobius"/>
    </source>
</evidence>
<comment type="caution">
    <text evidence="2">The sequence shown here is derived from an EMBL/GenBank/DDBJ whole genome shotgun (WGS) entry which is preliminary data.</text>
</comment>
<accession>A0A3N4NQZ0</accession>
<evidence type="ECO:0008006" key="4">
    <source>
        <dbReference type="Google" id="ProtNLM"/>
    </source>
</evidence>
<keyword evidence="1" id="KW-1133">Transmembrane helix</keyword>
<keyword evidence="3" id="KW-1185">Reference proteome</keyword>
<protein>
    <recommendedName>
        <fullName evidence="4">Phage holin family protein</fullName>
    </recommendedName>
</protein>
<gene>
    <name evidence="2" type="ORF">EGM88_05955</name>
</gene>